<dbReference type="GO" id="GO:0030246">
    <property type="term" value="F:carbohydrate binding"/>
    <property type="evidence" value="ECO:0007669"/>
    <property type="project" value="UniProtKB-KW"/>
</dbReference>
<name>A0A9W5ATK6_CAMHY</name>
<dbReference type="PROSITE" id="PS50231">
    <property type="entry name" value="RICIN_B_LECTIN"/>
    <property type="match status" value="1"/>
</dbReference>
<accession>A0A9W5ATK6</accession>
<reference evidence="11 12" key="1">
    <citation type="submission" date="2015-11" db="EMBL/GenBank/DDBJ databases">
        <authorList>
            <consortium name="Pathogen Informatics"/>
        </authorList>
    </citation>
    <scope>NUCLEOTIDE SEQUENCE [LARGE SCALE GENOMIC DNA]</scope>
    <source>
        <strain evidence="11 12">007A-0283</strain>
    </source>
</reference>
<evidence type="ECO:0000256" key="7">
    <source>
        <dbReference type="ARBA" id="ARBA00023136"/>
    </source>
</evidence>
<protein>
    <recommendedName>
        <fullName evidence="2">Cytolethal distending toxin subunit A</fullName>
    </recommendedName>
</protein>
<dbReference type="Gene3D" id="2.80.10.50">
    <property type="match status" value="1"/>
</dbReference>
<evidence type="ECO:0000256" key="10">
    <source>
        <dbReference type="ARBA" id="ARBA00023288"/>
    </source>
</evidence>
<keyword evidence="9" id="KW-0998">Cell outer membrane</keyword>
<dbReference type="PRINTS" id="PR01387">
    <property type="entry name" value="CDTOXINA"/>
</dbReference>
<evidence type="ECO:0000256" key="8">
    <source>
        <dbReference type="ARBA" id="ARBA00023139"/>
    </source>
</evidence>
<evidence type="ECO:0000256" key="1">
    <source>
        <dbReference type="ARBA" id="ARBA00004459"/>
    </source>
</evidence>
<organism evidence="11 12">
    <name type="scientific">Campylobacter hyointestinalis subsp. hyointestinalis</name>
    <dbReference type="NCBI Taxonomy" id="91352"/>
    <lineage>
        <taxon>Bacteria</taxon>
        <taxon>Pseudomonadati</taxon>
        <taxon>Campylobacterota</taxon>
        <taxon>Epsilonproteobacteria</taxon>
        <taxon>Campylobacterales</taxon>
        <taxon>Campylobacteraceae</taxon>
        <taxon>Campylobacter</taxon>
    </lineage>
</organism>
<dbReference type="SUPFAM" id="SSF50370">
    <property type="entry name" value="Ricin B-like lectins"/>
    <property type="match status" value="1"/>
</dbReference>
<keyword evidence="4" id="KW-0732">Signal</keyword>
<comment type="subcellular location">
    <subcellularLocation>
        <location evidence="1">Cell outer membrane</location>
        <topology evidence="1">Lipid-anchor</topology>
    </subcellularLocation>
</comment>
<dbReference type="Proteomes" id="UP000052245">
    <property type="component" value="Unassembled WGS sequence"/>
</dbReference>
<dbReference type="GO" id="GO:0090729">
    <property type="term" value="F:toxin activity"/>
    <property type="evidence" value="ECO:0007669"/>
    <property type="project" value="UniProtKB-KW"/>
</dbReference>
<evidence type="ECO:0000256" key="2">
    <source>
        <dbReference type="ARBA" id="ARBA00016112"/>
    </source>
</evidence>
<keyword evidence="3" id="KW-0800">Toxin</keyword>
<dbReference type="EMBL" id="FAVC01000002">
    <property type="protein sequence ID" value="CUU82077.1"/>
    <property type="molecule type" value="Genomic_DNA"/>
</dbReference>
<keyword evidence="6" id="KW-0843">Virulence</keyword>
<dbReference type="Pfam" id="PF03498">
    <property type="entry name" value="CDtoxinA"/>
    <property type="match status" value="1"/>
</dbReference>
<evidence type="ECO:0000256" key="5">
    <source>
        <dbReference type="ARBA" id="ARBA00022734"/>
    </source>
</evidence>
<gene>
    <name evidence="11" type="primary">cdtA_2</name>
    <name evidence="11" type="ORF">ERS739223_00933</name>
</gene>
<dbReference type="InterPro" id="IPR035992">
    <property type="entry name" value="Ricin_B-like_lectins"/>
</dbReference>
<evidence type="ECO:0000256" key="4">
    <source>
        <dbReference type="ARBA" id="ARBA00022729"/>
    </source>
</evidence>
<keyword evidence="5" id="KW-0430">Lectin</keyword>
<dbReference type="PROSITE" id="PS51257">
    <property type="entry name" value="PROKAR_LIPOPROTEIN"/>
    <property type="match status" value="1"/>
</dbReference>
<keyword evidence="7" id="KW-0472">Membrane</keyword>
<proteinExistence type="predicted"/>
<sequence>MKYIAYLAFISLLLVGCSSKATYINYLAKYGGDPTDTDPLRLGSNPKEPAIQKIPALLIGENKFFKQNLPTFSGTLQSDPVHGPNERDPDNPFDDTKVFYNTPQISEFVSIVAHNDALMTIWALAYGNWVWAYSATDSMSFGDARIWKLVIYPKNFVQIQNKMTGTCLSAYQNGVVHYPCDDTNQAQFWQLNQFANGAVQLQNFASKECLSTDPTKGSSYYGIYAVRCINAGEKALSQQWIISAPFVETPPIKCQIRFLVKEVRYEEISYSFIALF</sequence>
<dbReference type="InterPro" id="IPR003558">
    <property type="entry name" value="CDtoxinA/C"/>
</dbReference>
<evidence type="ECO:0000256" key="3">
    <source>
        <dbReference type="ARBA" id="ARBA00022656"/>
    </source>
</evidence>
<keyword evidence="10" id="KW-0449">Lipoprotein</keyword>
<dbReference type="GO" id="GO:0009279">
    <property type="term" value="C:cell outer membrane"/>
    <property type="evidence" value="ECO:0007669"/>
    <property type="project" value="UniProtKB-SubCell"/>
</dbReference>
<dbReference type="AlphaFoldDB" id="A0A9W5ATK6"/>
<comment type="caution">
    <text evidence="11">The sequence shown here is derived from an EMBL/GenBank/DDBJ whole genome shotgun (WGS) entry which is preliminary data.</text>
</comment>
<dbReference type="InterPro" id="IPR015957">
    <property type="entry name" value="CDtoxinA"/>
</dbReference>
<evidence type="ECO:0000256" key="6">
    <source>
        <dbReference type="ARBA" id="ARBA00023026"/>
    </source>
</evidence>
<evidence type="ECO:0000313" key="12">
    <source>
        <dbReference type="Proteomes" id="UP000052245"/>
    </source>
</evidence>
<dbReference type="CDD" id="cd23414">
    <property type="entry name" value="beta-trefoil_Ricin_CdtA"/>
    <property type="match status" value="1"/>
</dbReference>
<evidence type="ECO:0000256" key="9">
    <source>
        <dbReference type="ARBA" id="ARBA00023237"/>
    </source>
</evidence>
<evidence type="ECO:0000313" key="11">
    <source>
        <dbReference type="EMBL" id="CUU82077.1"/>
    </source>
</evidence>
<keyword evidence="8" id="KW-0564">Palmitate</keyword>